<keyword evidence="2" id="KW-1185">Reference proteome</keyword>
<evidence type="ECO:0000313" key="2">
    <source>
        <dbReference type="Proteomes" id="UP001617689"/>
    </source>
</evidence>
<gene>
    <name evidence="1" type="ORF">ACIPUP_07515</name>
</gene>
<comment type="caution">
    <text evidence="1">The sequence shown here is derived from an EMBL/GenBank/DDBJ whole genome shotgun (WGS) entry which is preliminary data.</text>
</comment>
<accession>A0ABW8G8J6</accession>
<organism evidence="1 2">
    <name type="scientific">Pectobacterium actinidiae</name>
    <dbReference type="NCBI Taxonomy" id="1507808"/>
    <lineage>
        <taxon>Bacteria</taxon>
        <taxon>Pseudomonadati</taxon>
        <taxon>Pseudomonadota</taxon>
        <taxon>Gammaproteobacteria</taxon>
        <taxon>Enterobacterales</taxon>
        <taxon>Pectobacteriaceae</taxon>
        <taxon>Pectobacterium</taxon>
    </lineage>
</organism>
<dbReference type="RefSeq" id="WP_336712628.1">
    <property type="nucleotide sequence ID" value="NZ_JBIXLL010000003.1"/>
</dbReference>
<proteinExistence type="predicted"/>
<dbReference type="EMBL" id="JBIXLL010000003">
    <property type="protein sequence ID" value="MFJ5428999.1"/>
    <property type="molecule type" value="Genomic_DNA"/>
</dbReference>
<dbReference type="Proteomes" id="UP001617689">
    <property type="component" value="Unassembled WGS sequence"/>
</dbReference>
<sequence length="40" mass="4596">MTRTEHIQEMLTIADRINEIIAEMQARKEALLAEQMPKAA</sequence>
<protein>
    <submittedName>
        <fullName evidence="1">Uncharacterized protein</fullName>
    </submittedName>
</protein>
<evidence type="ECO:0000313" key="1">
    <source>
        <dbReference type="EMBL" id="MFJ5428999.1"/>
    </source>
</evidence>
<reference evidence="1 2" key="1">
    <citation type="submission" date="2024-10" db="EMBL/GenBank/DDBJ databases">
        <authorList>
            <person name="Lu C.-H."/>
        </authorList>
    </citation>
    <scope>NUCLEOTIDE SEQUENCE [LARGE SCALE GENOMIC DNA]</scope>
    <source>
        <strain evidence="1 2">22ZTDG03-2</strain>
    </source>
</reference>
<name>A0ABW8G8J6_9GAMM</name>